<dbReference type="AlphaFoldDB" id="A0AA86L2X4"/>
<keyword evidence="3" id="KW-1185">Reference proteome</keyword>
<name>A0AA86L2X4_9SPHN</name>
<protein>
    <submittedName>
        <fullName evidence="2">Uncharacterized protein</fullName>
    </submittedName>
</protein>
<evidence type="ECO:0000313" key="3">
    <source>
        <dbReference type="Proteomes" id="UP000058599"/>
    </source>
</evidence>
<reference evidence="2 3" key="1">
    <citation type="journal article" date="2016" name="BMC Genomics">
        <title>Genomic analysis of the nitrate-respiring Sphingopyxis granuli (formerly Sphingomonas macrogoltabida) strain TFA.</title>
        <authorList>
            <person name="Garcia-Romero I."/>
            <person name="Perez-Pulido A.J."/>
            <person name="Gonzalez-Flores Y.E."/>
            <person name="Reyes-Ramirez F."/>
            <person name="Santero E."/>
            <person name="Floriano B."/>
        </authorList>
    </citation>
    <scope>NUCLEOTIDE SEQUENCE [LARGE SCALE GENOMIC DNA]</scope>
    <source>
        <strain evidence="2 3">TFA</strain>
    </source>
</reference>
<evidence type="ECO:0000313" key="2">
    <source>
        <dbReference type="EMBL" id="AMG73255.1"/>
    </source>
</evidence>
<accession>A0AA86L2X4</accession>
<feature type="region of interest" description="Disordered" evidence="1">
    <location>
        <begin position="98"/>
        <end position="142"/>
    </location>
</feature>
<proteinExistence type="predicted"/>
<dbReference type="Proteomes" id="UP000058599">
    <property type="component" value="Chromosome"/>
</dbReference>
<organism evidence="2 3">
    <name type="scientific">Sphingopyxis granuli</name>
    <dbReference type="NCBI Taxonomy" id="267128"/>
    <lineage>
        <taxon>Bacteria</taxon>
        <taxon>Pseudomonadati</taxon>
        <taxon>Pseudomonadota</taxon>
        <taxon>Alphaproteobacteria</taxon>
        <taxon>Sphingomonadales</taxon>
        <taxon>Sphingomonadaceae</taxon>
        <taxon>Sphingopyxis</taxon>
    </lineage>
</organism>
<evidence type="ECO:0000256" key="1">
    <source>
        <dbReference type="SAM" id="MobiDB-lite"/>
    </source>
</evidence>
<dbReference type="RefSeq" id="WP_067180931.1">
    <property type="nucleotide sequence ID" value="NZ_CP012199.1"/>
</dbReference>
<dbReference type="KEGG" id="sgi:SGRAN_0861"/>
<feature type="compositionally biased region" description="Low complexity" evidence="1">
    <location>
        <begin position="116"/>
        <end position="130"/>
    </location>
</feature>
<gene>
    <name evidence="2" type="ORF">SGRAN_0861</name>
</gene>
<dbReference type="EMBL" id="CP012199">
    <property type="protein sequence ID" value="AMG73255.1"/>
    <property type="molecule type" value="Genomic_DNA"/>
</dbReference>
<sequence length="205" mass="21670">MEQVVRAGNRRRLMRAKAPRTALSTRQCETFLSHLAESCNVTWSAAQAGLVCSTVYRLRARDEAFAAAWQEALTAGYQRLEMGLVQAALALVEGRPGATVAGSRKGGEPGPGSADGKGAKAARAAKEGAATEPDAAKGGDEGRVIAPMTVDQAISLLGRHQASVRGGRARTLRPDKRMPTSEETDAAILKRLAILRRQRGLAPEG</sequence>
<feature type="region of interest" description="Disordered" evidence="1">
    <location>
        <begin position="161"/>
        <end position="182"/>
    </location>
</feature>